<dbReference type="AlphaFoldDB" id="A0A8J2KKC8"/>
<dbReference type="Proteomes" id="UP000708208">
    <property type="component" value="Unassembled WGS sequence"/>
</dbReference>
<dbReference type="InterPro" id="IPR052807">
    <property type="entry name" value="Mito_transl_resp_regulator"/>
</dbReference>
<evidence type="ECO:0000259" key="1">
    <source>
        <dbReference type="Pfam" id="PF01926"/>
    </source>
</evidence>
<accession>A0A8J2KKC8</accession>
<feature type="non-terminal residue" evidence="2">
    <location>
        <position position="1"/>
    </location>
</feature>
<dbReference type="GO" id="GO:0005525">
    <property type="term" value="F:GTP binding"/>
    <property type="evidence" value="ECO:0007669"/>
    <property type="project" value="InterPro"/>
</dbReference>
<dbReference type="OrthoDB" id="1696305at2759"/>
<evidence type="ECO:0000313" key="2">
    <source>
        <dbReference type="EMBL" id="CAG7815181.1"/>
    </source>
</evidence>
<gene>
    <name evidence="2" type="ORF">AFUS01_LOCUS25879</name>
</gene>
<dbReference type="Pfam" id="PF01926">
    <property type="entry name" value="MMR_HSR1"/>
    <property type="match status" value="1"/>
</dbReference>
<protein>
    <recommendedName>
        <fullName evidence="1">G domain-containing protein</fullName>
    </recommendedName>
</protein>
<dbReference type="PANTHER" id="PTHR46406:SF1">
    <property type="entry name" value="NITRIC OXIDE-ASSOCIATED PROTEIN 1"/>
    <property type="match status" value="1"/>
</dbReference>
<dbReference type="EMBL" id="CAJVCH010338141">
    <property type="protein sequence ID" value="CAG7815181.1"/>
    <property type="molecule type" value="Genomic_DNA"/>
</dbReference>
<dbReference type="InterPro" id="IPR006073">
    <property type="entry name" value="GTP-bd"/>
</dbReference>
<feature type="domain" description="G" evidence="1">
    <location>
        <begin position="71"/>
        <end position="118"/>
    </location>
</feature>
<proteinExistence type="predicted"/>
<sequence length="132" mass="14231">ENTPIIVVGNKIDLLPGDSAGWLENAKRSLKSHLPPDAKILHIGFTSAKNGYGIEELINKLYKIWGSKGDVYIVGCTNVGKSSLFNALIGSDYCRSKASDLIQRAVTSPWPGTTLNLLKNIEVDEETAATSS</sequence>
<organism evidence="2 3">
    <name type="scientific">Allacma fusca</name>
    <dbReference type="NCBI Taxonomy" id="39272"/>
    <lineage>
        <taxon>Eukaryota</taxon>
        <taxon>Metazoa</taxon>
        <taxon>Ecdysozoa</taxon>
        <taxon>Arthropoda</taxon>
        <taxon>Hexapoda</taxon>
        <taxon>Collembola</taxon>
        <taxon>Symphypleona</taxon>
        <taxon>Sminthuridae</taxon>
        <taxon>Allacma</taxon>
    </lineage>
</organism>
<name>A0A8J2KKC8_9HEXA</name>
<reference evidence="2" key="1">
    <citation type="submission" date="2021-06" db="EMBL/GenBank/DDBJ databases">
        <authorList>
            <person name="Hodson N. C."/>
            <person name="Mongue J. A."/>
            <person name="Jaron S. K."/>
        </authorList>
    </citation>
    <scope>NUCLEOTIDE SEQUENCE</scope>
</reference>
<comment type="caution">
    <text evidence="2">The sequence shown here is derived from an EMBL/GenBank/DDBJ whole genome shotgun (WGS) entry which is preliminary data.</text>
</comment>
<dbReference type="PANTHER" id="PTHR46406">
    <property type="entry name" value="NITRIC OXIDE-ASSOCIATED PROTEIN 1"/>
    <property type="match status" value="1"/>
</dbReference>
<evidence type="ECO:0000313" key="3">
    <source>
        <dbReference type="Proteomes" id="UP000708208"/>
    </source>
</evidence>
<keyword evidence="3" id="KW-1185">Reference proteome</keyword>